<dbReference type="Gene3D" id="2.30.30.110">
    <property type="match status" value="1"/>
</dbReference>
<dbReference type="InterPro" id="IPR011067">
    <property type="entry name" value="Plasmid_toxin/cell-grow_inhib"/>
</dbReference>
<proteinExistence type="inferred from homology"/>
<dbReference type="InterPro" id="IPR003477">
    <property type="entry name" value="PemK-like"/>
</dbReference>
<evidence type="ECO:0000313" key="4">
    <source>
        <dbReference type="Proteomes" id="UP001429745"/>
    </source>
</evidence>
<keyword evidence="4" id="KW-1185">Reference proteome</keyword>
<reference evidence="3 4" key="1">
    <citation type="submission" date="2020-04" db="EMBL/GenBank/DDBJ databases">
        <title>CFH 90308 Microbacterium sp.</title>
        <authorList>
            <person name="Nie G."/>
            <person name="Ming H."/>
            <person name="Xia T."/>
        </authorList>
    </citation>
    <scope>NUCLEOTIDE SEQUENCE [LARGE SCALE GENOMIC DNA]</scope>
    <source>
        <strain evidence="3 4">CFH 90308</strain>
    </source>
</reference>
<evidence type="ECO:0000256" key="1">
    <source>
        <dbReference type="ARBA" id="ARBA00007521"/>
    </source>
</evidence>
<comment type="caution">
    <text evidence="3">The sequence shown here is derived from an EMBL/GenBank/DDBJ whole genome shotgun (WGS) entry which is preliminary data.</text>
</comment>
<organism evidence="3 4">
    <name type="scientific">Microbacterium salsuginis</name>
    <dbReference type="NCBI Taxonomy" id="2722803"/>
    <lineage>
        <taxon>Bacteria</taxon>
        <taxon>Bacillati</taxon>
        <taxon>Actinomycetota</taxon>
        <taxon>Actinomycetes</taxon>
        <taxon>Micrococcales</taxon>
        <taxon>Microbacteriaceae</taxon>
        <taxon>Microbacterium</taxon>
    </lineage>
</organism>
<accession>A0ABX1K734</accession>
<protein>
    <submittedName>
        <fullName evidence="3">Type II toxin-antitoxin system PemK/MazF family toxin</fullName>
    </submittedName>
</protein>
<sequence length="151" mass="16921">MLNDPGHPRHDAVRTRIQQTVGPWGSYDPDVFDLGAAQRSLEQSFVTERASARETGILASVVNDLPRLARTGLRAHLEACALDLPVVVTADEAGWPNHVRVDGPSGLDRPSWVMTEQPRTLARERLTRVSGRVDESCLREVRMWLRDFLDI</sequence>
<dbReference type="Proteomes" id="UP001429745">
    <property type="component" value="Unassembled WGS sequence"/>
</dbReference>
<name>A0ABX1K734_9MICO</name>
<comment type="similarity">
    <text evidence="1">Belongs to the PemK/MazF family.</text>
</comment>
<dbReference type="RefSeq" id="WP_168911304.1">
    <property type="nucleotide sequence ID" value="NZ_JABACI010000001.1"/>
</dbReference>
<dbReference type="SUPFAM" id="SSF50118">
    <property type="entry name" value="Cell growth inhibitor/plasmid maintenance toxic component"/>
    <property type="match status" value="1"/>
</dbReference>
<dbReference type="EMBL" id="JABACI010000001">
    <property type="protein sequence ID" value="NLP82829.1"/>
    <property type="molecule type" value="Genomic_DNA"/>
</dbReference>
<dbReference type="Pfam" id="PF02452">
    <property type="entry name" value="PemK_toxin"/>
    <property type="match status" value="1"/>
</dbReference>
<gene>
    <name evidence="3" type="ORF">HF576_03130</name>
</gene>
<keyword evidence="2" id="KW-1277">Toxin-antitoxin system</keyword>
<evidence type="ECO:0000313" key="3">
    <source>
        <dbReference type="EMBL" id="NLP82829.1"/>
    </source>
</evidence>
<evidence type="ECO:0000256" key="2">
    <source>
        <dbReference type="ARBA" id="ARBA00022649"/>
    </source>
</evidence>